<accession>A0A218WQ44</accession>
<name>A0A218WQ44_PUNGR</name>
<organism evidence="2 3">
    <name type="scientific">Punica granatum</name>
    <name type="common">Pomegranate</name>
    <dbReference type="NCBI Taxonomy" id="22663"/>
    <lineage>
        <taxon>Eukaryota</taxon>
        <taxon>Viridiplantae</taxon>
        <taxon>Streptophyta</taxon>
        <taxon>Embryophyta</taxon>
        <taxon>Tracheophyta</taxon>
        <taxon>Spermatophyta</taxon>
        <taxon>Magnoliopsida</taxon>
        <taxon>eudicotyledons</taxon>
        <taxon>Gunneridae</taxon>
        <taxon>Pentapetalae</taxon>
        <taxon>rosids</taxon>
        <taxon>malvids</taxon>
        <taxon>Myrtales</taxon>
        <taxon>Lythraceae</taxon>
        <taxon>Punica</taxon>
    </lineage>
</organism>
<dbReference type="Proteomes" id="UP000197138">
    <property type="component" value="Unassembled WGS sequence"/>
</dbReference>
<feature type="compositionally biased region" description="Basic and acidic residues" evidence="1">
    <location>
        <begin position="122"/>
        <end position="146"/>
    </location>
</feature>
<evidence type="ECO:0000313" key="3">
    <source>
        <dbReference type="Proteomes" id="UP000197138"/>
    </source>
</evidence>
<reference evidence="3" key="1">
    <citation type="journal article" date="2017" name="Plant J.">
        <title>The pomegranate (Punica granatum L.) genome and the genomics of punicalagin biosynthesis.</title>
        <authorList>
            <person name="Qin G."/>
            <person name="Xu C."/>
            <person name="Ming R."/>
            <person name="Tang H."/>
            <person name="Guyot R."/>
            <person name="Kramer E.M."/>
            <person name="Hu Y."/>
            <person name="Yi X."/>
            <person name="Qi Y."/>
            <person name="Xu X."/>
            <person name="Gao Z."/>
            <person name="Pan H."/>
            <person name="Jian J."/>
            <person name="Tian Y."/>
            <person name="Yue Z."/>
            <person name="Xu Y."/>
        </authorList>
    </citation>
    <scope>NUCLEOTIDE SEQUENCE [LARGE SCALE GENOMIC DNA]</scope>
    <source>
        <strain evidence="3">cv. Dabenzi</strain>
    </source>
</reference>
<dbReference type="EMBL" id="MTKT01003443">
    <property type="protein sequence ID" value="OWM74743.1"/>
    <property type="molecule type" value="Genomic_DNA"/>
</dbReference>
<proteinExistence type="predicted"/>
<sequence>MMHDRIGSANLRSLKLGVHGRASQADLHEERASRLGELAKLKRECAQSSWPANLQEALVRKLSEPTKPKRQCARSSRPDRFARRTSEQARRAFESEMKVGTGKQARQIYKKHDRVGSANLRSVKESARASRPDRFARSTSEQARRT</sequence>
<gene>
    <name evidence="2" type="ORF">CDL15_Pgr012657</name>
</gene>
<comment type="caution">
    <text evidence="2">The sequence shown here is derived from an EMBL/GenBank/DDBJ whole genome shotgun (WGS) entry which is preliminary data.</text>
</comment>
<feature type="region of interest" description="Disordered" evidence="1">
    <location>
        <begin position="62"/>
        <end position="146"/>
    </location>
</feature>
<evidence type="ECO:0000256" key="1">
    <source>
        <dbReference type="SAM" id="MobiDB-lite"/>
    </source>
</evidence>
<feature type="compositionally biased region" description="Basic and acidic residues" evidence="1">
    <location>
        <begin position="76"/>
        <end position="97"/>
    </location>
</feature>
<protein>
    <submittedName>
        <fullName evidence="2">Uncharacterized protein</fullName>
    </submittedName>
</protein>
<evidence type="ECO:0000313" key="2">
    <source>
        <dbReference type="EMBL" id="OWM74743.1"/>
    </source>
</evidence>
<dbReference type="AlphaFoldDB" id="A0A218WQ44"/>